<dbReference type="AlphaFoldDB" id="A0A328VRW3"/>
<protein>
    <submittedName>
        <fullName evidence="1">Uncharacterized protein</fullName>
    </submittedName>
</protein>
<reference evidence="1 2" key="1">
    <citation type="submission" date="2016-08" db="EMBL/GenBank/DDBJ databases">
        <title>Analysis of Carbohydrate Active Enzymes in Thermogemmatispora T81 Reveals Carbohydrate Degradation Ability.</title>
        <authorList>
            <person name="Tomazini A."/>
            <person name="Lal S."/>
            <person name="Stott M."/>
            <person name="Henrissat B."/>
            <person name="Polikarpov I."/>
            <person name="Sparling R."/>
            <person name="Levin D.B."/>
        </authorList>
    </citation>
    <scope>NUCLEOTIDE SEQUENCE [LARGE SCALE GENOMIC DNA]</scope>
    <source>
        <strain evidence="1 2">T81</strain>
    </source>
</reference>
<keyword evidence="2" id="KW-1185">Reference proteome</keyword>
<comment type="caution">
    <text evidence="1">The sequence shown here is derived from an EMBL/GenBank/DDBJ whole genome shotgun (WGS) entry which is preliminary data.</text>
</comment>
<name>A0A328VRW3_9CHLR</name>
<evidence type="ECO:0000313" key="1">
    <source>
        <dbReference type="EMBL" id="RAQ98470.1"/>
    </source>
</evidence>
<evidence type="ECO:0000313" key="2">
    <source>
        <dbReference type="Proteomes" id="UP000248706"/>
    </source>
</evidence>
<proteinExistence type="predicted"/>
<accession>A0A328VRW3</accession>
<gene>
    <name evidence="1" type="ORF">A4R35_23210</name>
</gene>
<dbReference type="EMBL" id="MCIF01000002">
    <property type="protein sequence ID" value="RAQ98470.1"/>
    <property type="molecule type" value="Genomic_DNA"/>
</dbReference>
<dbReference type="Proteomes" id="UP000248706">
    <property type="component" value="Unassembled WGS sequence"/>
</dbReference>
<sequence>MGAARFRLAAFLRTDGRRSPDWQAIRLPLAHSPAIHWMRRLLAPTRFRLRSGWPGPGFALVCHSFYLSE</sequence>
<organism evidence="1 2">
    <name type="scientific">Thermogemmatispora tikiterensis</name>
    <dbReference type="NCBI Taxonomy" id="1825093"/>
    <lineage>
        <taxon>Bacteria</taxon>
        <taxon>Bacillati</taxon>
        <taxon>Chloroflexota</taxon>
        <taxon>Ktedonobacteria</taxon>
        <taxon>Thermogemmatisporales</taxon>
        <taxon>Thermogemmatisporaceae</taxon>
        <taxon>Thermogemmatispora</taxon>
    </lineage>
</organism>